<dbReference type="Pfam" id="PF13468">
    <property type="entry name" value="Glyoxalase_3"/>
    <property type="match status" value="1"/>
</dbReference>
<comment type="caution">
    <text evidence="2">The sequence shown here is derived from an EMBL/GenBank/DDBJ whole genome shotgun (WGS) entry which is preliminary data.</text>
</comment>
<evidence type="ECO:0000313" key="3">
    <source>
        <dbReference type="Proteomes" id="UP000244523"/>
    </source>
</evidence>
<organism evidence="2 3">
    <name type="scientific">Yoonia sediminilitoris</name>
    <dbReference type="NCBI Taxonomy" id="1286148"/>
    <lineage>
        <taxon>Bacteria</taxon>
        <taxon>Pseudomonadati</taxon>
        <taxon>Pseudomonadota</taxon>
        <taxon>Alphaproteobacteria</taxon>
        <taxon>Rhodobacterales</taxon>
        <taxon>Paracoccaceae</taxon>
        <taxon>Yoonia</taxon>
    </lineage>
</organism>
<evidence type="ECO:0000259" key="1">
    <source>
        <dbReference type="Pfam" id="PF13468"/>
    </source>
</evidence>
<dbReference type="RefSeq" id="WP_108384413.1">
    <property type="nucleotide sequence ID" value="NZ_QBUD01000001.1"/>
</dbReference>
<feature type="domain" description="Glyoxalase-like" evidence="1">
    <location>
        <begin position="4"/>
        <end position="158"/>
    </location>
</feature>
<name>A0A2T6KQ61_9RHOB</name>
<dbReference type="SUPFAM" id="SSF54593">
    <property type="entry name" value="Glyoxalase/Bleomycin resistance protein/Dihydroxybiphenyl dioxygenase"/>
    <property type="match status" value="1"/>
</dbReference>
<dbReference type="AlphaFoldDB" id="A0A2T6KQ61"/>
<accession>A0A2T6KQ61</accession>
<dbReference type="OrthoDB" id="8451710at2"/>
<dbReference type="Gene3D" id="3.10.180.10">
    <property type="entry name" value="2,3-Dihydroxybiphenyl 1,2-Dioxygenase, domain 1"/>
    <property type="match status" value="1"/>
</dbReference>
<dbReference type="InterPro" id="IPR025870">
    <property type="entry name" value="Glyoxalase-like_dom"/>
</dbReference>
<dbReference type="EMBL" id="QBUD01000001">
    <property type="protein sequence ID" value="PUB18675.1"/>
    <property type="molecule type" value="Genomic_DNA"/>
</dbReference>
<dbReference type="InterPro" id="IPR029068">
    <property type="entry name" value="Glyas_Bleomycin-R_OHBP_Dase"/>
</dbReference>
<protein>
    <submittedName>
        <fullName evidence="2">Glyoxalase-like protein</fullName>
    </submittedName>
</protein>
<sequence length="194" mass="20755">MMILDHLAVAAETLDEGVQYVEDALGVSMQPGGKHPRYGTHNMLLGLGDIYLEVIAPDPDAAPFDGPRWFGLDRFSGPPRLANWICKTDFFEPIAGPPVALTRGNLSWRITVPADGSLPYGGAFPTQIKWAPGTHHPASRLSDSGCSLIGLTVSHPDRGLAGLVETDDPRLEQTVGPLGLSARIQTPKGVRILS</sequence>
<reference evidence="2 3" key="1">
    <citation type="submission" date="2018-04" db="EMBL/GenBank/DDBJ databases">
        <title>Genomic Encyclopedia of Archaeal and Bacterial Type Strains, Phase II (KMG-II): from individual species to whole genera.</title>
        <authorList>
            <person name="Goeker M."/>
        </authorList>
    </citation>
    <scope>NUCLEOTIDE SEQUENCE [LARGE SCALE GENOMIC DNA]</scope>
    <source>
        <strain evidence="2 3">DSM 29955</strain>
    </source>
</reference>
<keyword evidence="3" id="KW-1185">Reference proteome</keyword>
<dbReference type="Proteomes" id="UP000244523">
    <property type="component" value="Unassembled WGS sequence"/>
</dbReference>
<proteinExistence type="predicted"/>
<gene>
    <name evidence="2" type="ORF">C8N45_101260</name>
</gene>
<evidence type="ECO:0000313" key="2">
    <source>
        <dbReference type="EMBL" id="PUB18675.1"/>
    </source>
</evidence>